<keyword evidence="9" id="KW-0677">Repeat</keyword>
<evidence type="ECO:0000256" key="8">
    <source>
        <dbReference type="ARBA" id="ARBA00022723"/>
    </source>
</evidence>
<organism evidence="19 20">
    <name type="scientific">Nyssa sinensis</name>
    <dbReference type="NCBI Taxonomy" id="561372"/>
    <lineage>
        <taxon>Eukaryota</taxon>
        <taxon>Viridiplantae</taxon>
        <taxon>Streptophyta</taxon>
        <taxon>Embryophyta</taxon>
        <taxon>Tracheophyta</taxon>
        <taxon>Spermatophyta</taxon>
        <taxon>Magnoliopsida</taxon>
        <taxon>eudicotyledons</taxon>
        <taxon>Gunneridae</taxon>
        <taxon>Pentapetalae</taxon>
        <taxon>asterids</taxon>
        <taxon>Cornales</taxon>
        <taxon>Nyssaceae</taxon>
        <taxon>Nyssa</taxon>
    </lineage>
</organism>
<evidence type="ECO:0000259" key="18">
    <source>
        <dbReference type="Pfam" id="PF22936"/>
    </source>
</evidence>
<comment type="catalytic activity">
    <reaction evidence="1">
        <text>4 hydroquinone + O2 = 4 benzosemiquinone + 2 H2O</text>
        <dbReference type="Rhea" id="RHEA:11276"/>
        <dbReference type="ChEBI" id="CHEBI:15377"/>
        <dbReference type="ChEBI" id="CHEBI:15379"/>
        <dbReference type="ChEBI" id="CHEBI:17594"/>
        <dbReference type="ChEBI" id="CHEBI:17977"/>
        <dbReference type="EC" id="1.10.3.2"/>
    </reaction>
</comment>
<dbReference type="EMBL" id="CM018048">
    <property type="protein sequence ID" value="KAA8522553.1"/>
    <property type="molecule type" value="Genomic_DNA"/>
</dbReference>
<dbReference type="InterPro" id="IPR033138">
    <property type="entry name" value="Cu_oxidase_CS"/>
</dbReference>
<keyword evidence="12" id="KW-0325">Glycoprotein</keyword>
<dbReference type="InterPro" id="IPR034285">
    <property type="entry name" value="CuRO_2_LCC"/>
</dbReference>
<evidence type="ECO:0000256" key="9">
    <source>
        <dbReference type="ARBA" id="ARBA00022737"/>
    </source>
</evidence>
<keyword evidence="7" id="KW-0964">Secreted</keyword>
<dbReference type="Proteomes" id="UP000325577">
    <property type="component" value="Linkage Group LG5"/>
</dbReference>
<evidence type="ECO:0000313" key="20">
    <source>
        <dbReference type="Proteomes" id="UP000325577"/>
    </source>
</evidence>
<dbReference type="OrthoDB" id="1845088at2759"/>
<dbReference type="CDD" id="cd13849">
    <property type="entry name" value="CuRO_1_LCC_plant"/>
    <property type="match status" value="1"/>
</dbReference>
<dbReference type="Pfam" id="PF00394">
    <property type="entry name" value="Cu-oxidase"/>
    <property type="match status" value="1"/>
</dbReference>
<accession>A0A5J4ZUQ5</accession>
<comment type="cofactor">
    <cofactor evidence="2">
        <name>Cu cation</name>
        <dbReference type="ChEBI" id="CHEBI:23378"/>
    </cofactor>
</comment>
<dbReference type="PROSITE" id="PS00079">
    <property type="entry name" value="MULTICOPPER_OXIDASE1"/>
    <property type="match status" value="1"/>
</dbReference>
<evidence type="ECO:0000313" key="19">
    <source>
        <dbReference type="EMBL" id="KAA8522553.1"/>
    </source>
</evidence>
<feature type="compositionally biased region" description="Basic and acidic residues" evidence="14">
    <location>
        <begin position="420"/>
        <end position="430"/>
    </location>
</feature>
<feature type="region of interest" description="Disordered" evidence="14">
    <location>
        <begin position="225"/>
        <end position="281"/>
    </location>
</feature>
<dbReference type="PROSITE" id="PS00080">
    <property type="entry name" value="MULTICOPPER_OXIDASE2"/>
    <property type="match status" value="1"/>
</dbReference>
<dbReference type="GO" id="GO:0052716">
    <property type="term" value="F:hydroquinone:oxygen oxidoreductase activity"/>
    <property type="evidence" value="ECO:0007669"/>
    <property type="project" value="UniProtKB-EC"/>
</dbReference>
<protein>
    <recommendedName>
        <fullName evidence="5">laccase</fullName>
        <ecNumber evidence="5">1.10.3.2</ecNumber>
    </recommendedName>
</protein>
<dbReference type="CDD" id="cd13875">
    <property type="entry name" value="CuRO_2_LCC_plant"/>
    <property type="match status" value="1"/>
</dbReference>
<evidence type="ECO:0000256" key="5">
    <source>
        <dbReference type="ARBA" id="ARBA00012297"/>
    </source>
</evidence>
<feature type="domain" description="Plastocyanin-like" evidence="15">
    <location>
        <begin position="645"/>
        <end position="773"/>
    </location>
</feature>
<dbReference type="Pfam" id="PF14223">
    <property type="entry name" value="Retrotran_gag_2"/>
    <property type="match status" value="1"/>
</dbReference>
<dbReference type="EC" id="1.10.3.2" evidence="5"/>
<dbReference type="Pfam" id="PF22936">
    <property type="entry name" value="Pol_BBD"/>
    <property type="match status" value="1"/>
</dbReference>
<evidence type="ECO:0000259" key="17">
    <source>
        <dbReference type="Pfam" id="PF07732"/>
    </source>
</evidence>
<dbReference type="GO" id="GO:0046274">
    <property type="term" value="P:lignin catabolic process"/>
    <property type="evidence" value="ECO:0007669"/>
    <property type="project" value="UniProtKB-KW"/>
</dbReference>
<reference evidence="19 20" key="1">
    <citation type="submission" date="2019-09" db="EMBL/GenBank/DDBJ databases">
        <title>A chromosome-level genome assembly of the Chinese tupelo Nyssa sinensis.</title>
        <authorList>
            <person name="Yang X."/>
            <person name="Kang M."/>
            <person name="Yang Y."/>
            <person name="Xiong H."/>
            <person name="Wang M."/>
            <person name="Zhang Z."/>
            <person name="Wang Z."/>
            <person name="Wu H."/>
            <person name="Ma T."/>
            <person name="Liu J."/>
            <person name="Xi Z."/>
        </authorList>
    </citation>
    <scope>NUCLEOTIDE SEQUENCE [LARGE SCALE GENOMIC DNA]</scope>
    <source>
        <strain evidence="19">J267</strain>
        <tissue evidence="19">Leaf</tissue>
    </source>
</reference>
<dbReference type="InterPro" id="IPR002355">
    <property type="entry name" value="Cu_oxidase_Cu_BS"/>
</dbReference>
<keyword evidence="6" id="KW-0052">Apoplast</keyword>
<feature type="compositionally biased region" description="Polar residues" evidence="14">
    <location>
        <begin position="432"/>
        <end position="443"/>
    </location>
</feature>
<evidence type="ECO:0000259" key="15">
    <source>
        <dbReference type="Pfam" id="PF00394"/>
    </source>
</evidence>
<dbReference type="InterPro" id="IPR001117">
    <property type="entry name" value="Cu-oxidase_2nd"/>
</dbReference>
<evidence type="ECO:0000256" key="1">
    <source>
        <dbReference type="ARBA" id="ARBA00000349"/>
    </source>
</evidence>
<dbReference type="InterPro" id="IPR011706">
    <property type="entry name" value="Cu-oxidase_C"/>
</dbReference>
<feature type="domain" description="Plastocyanin-like" evidence="17">
    <location>
        <begin position="518"/>
        <end position="630"/>
    </location>
</feature>
<dbReference type="InterPro" id="IPR045087">
    <property type="entry name" value="Cu-oxidase_fam"/>
</dbReference>
<name>A0A5J4ZUQ5_9ASTE</name>
<evidence type="ECO:0000256" key="6">
    <source>
        <dbReference type="ARBA" id="ARBA00022523"/>
    </source>
</evidence>
<evidence type="ECO:0000256" key="4">
    <source>
        <dbReference type="ARBA" id="ARBA00010609"/>
    </source>
</evidence>
<feature type="domain" description="Plastocyanin-like" evidence="16">
    <location>
        <begin position="865"/>
        <end position="998"/>
    </location>
</feature>
<dbReference type="Pfam" id="PF07732">
    <property type="entry name" value="Cu-oxidase_3"/>
    <property type="match status" value="1"/>
</dbReference>
<feature type="region of interest" description="Disordered" evidence="14">
    <location>
        <begin position="417"/>
        <end position="449"/>
    </location>
</feature>
<dbReference type="Pfam" id="PF07731">
    <property type="entry name" value="Cu-oxidase_2"/>
    <property type="match status" value="1"/>
</dbReference>
<dbReference type="PANTHER" id="PTHR11709:SF261">
    <property type="entry name" value="LACCASE"/>
    <property type="match status" value="1"/>
</dbReference>
<keyword evidence="20" id="KW-1185">Reference proteome</keyword>
<evidence type="ECO:0000256" key="14">
    <source>
        <dbReference type="SAM" id="MobiDB-lite"/>
    </source>
</evidence>
<keyword evidence="13" id="KW-0439">Lignin degradation</keyword>
<dbReference type="Gene3D" id="2.60.40.420">
    <property type="entry name" value="Cupredoxins - blue copper proteins"/>
    <property type="match status" value="3"/>
</dbReference>
<evidence type="ECO:0000259" key="16">
    <source>
        <dbReference type="Pfam" id="PF07731"/>
    </source>
</evidence>
<evidence type="ECO:0000256" key="7">
    <source>
        <dbReference type="ARBA" id="ARBA00022525"/>
    </source>
</evidence>
<keyword evidence="10" id="KW-0560">Oxidoreductase</keyword>
<dbReference type="Gene3D" id="4.10.60.10">
    <property type="entry name" value="Zinc finger, CCHC-type"/>
    <property type="match status" value="1"/>
</dbReference>
<keyword evidence="11" id="KW-0186">Copper</keyword>
<keyword evidence="8" id="KW-0479">Metal-binding</keyword>
<dbReference type="InterPro" id="IPR011707">
    <property type="entry name" value="Cu-oxidase-like_N"/>
</dbReference>
<evidence type="ECO:0000256" key="12">
    <source>
        <dbReference type="ARBA" id="ARBA00023180"/>
    </source>
</evidence>
<evidence type="ECO:0000256" key="2">
    <source>
        <dbReference type="ARBA" id="ARBA00001935"/>
    </source>
</evidence>
<comment type="similarity">
    <text evidence="4">Belongs to the multicopper oxidase family.</text>
</comment>
<dbReference type="InterPro" id="IPR034289">
    <property type="entry name" value="CuRO_3_LCC"/>
</dbReference>
<evidence type="ECO:0000256" key="10">
    <source>
        <dbReference type="ARBA" id="ARBA00023002"/>
    </source>
</evidence>
<dbReference type="InterPro" id="IPR034288">
    <property type="entry name" value="CuRO_1_LCC"/>
</dbReference>
<proteinExistence type="inferred from homology"/>
<gene>
    <name evidence="19" type="ORF">F0562_013086</name>
</gene>
<feature type="compositionally biased region" description="Basic and acidic residues" evidence="14">
    <location>
        <begin position="271"/>
        <end position="281"/>
    </location>
</feature>
<feature type="compositionally biased region" description="Polar residues" evidence="14">
    <location>
        <begin position="242"/>
        <end position="265"/>
    </location>
</feature>
<evidence type="ECO:0000256" key="11">
    <source>
        <dbReference type="ARBA" id="ARBA00023008"/>
    </source>
</evidence>
<comment type="subcellular location">
    <subcellularLocation>
        <location evidence="3">Secreted</location>
        <location evidence="3">Extracellular space</location>
        <location evidence="3">Apoplast</location>
    </subcellularLocation>
</comment>
<evidence type="ECO:0000256" key="3">
    <source>
        <dbReference type="ARBA" id="ARBA00004271"/>
    </source>
</evidence>
<dbReference type="CDD" id="cd13897">
    <property type="entry name" value="CuRO_3_LCC_plant"/>
    <property type="match status" value="1"/>
</dbReference>
<dbReference type="SUPFAM" id="SSF49503">
    <property type="entry name" value="Cupredoxins"/>
    <property type="match status" value="3"/>
</dbReference>
<sequence length="1042" mass="116343">MTTLSLNVGNFITLRLTPNNYPLWREQALALAESQDMVGHLTNEDPAPTKYTSAESSTPQLTDAFIAWRKSDRLLRGWIIGTLSEETLGLVVGLDTAHAVWEALKNAYAQDSQEREFTLRQQVTYLRKEDNTTITEHIRTFKGLCDNLSAIGKPVPDQEKVFCLLTSLGPHYETFTTTMLKPPRPSYSELVSQLQNFDQRRNWFSNHTDIPTPSLTHQMAFYGQQQQRLQPNSPGYHGPSPKFTSNGRGFQAQQQRDSSSATSQRRPPPPGERRMTPAERDKYREQQCQYCGMMGHIAKICWWVPKKPTQQDEIPHALAALTLDNTIIDTEWTTDTGASNHMTGKSGMLTNIRKYSGADSVLIGDGSSMPILAIGIVTDSSSPPCLTPLLPITTHNPEMHLQNSSPIESSPDYPPIIESHTSEGDNEFHEFPNNTGSSETFPSQEPHVPDNLHITAPSIIIETPDSSHHNPVLSAPLVHSMVTRSKLGVVKPNPNGMLVLCMSSTARGEDRYYDFVLKETNFTKLCSSKSMLTVNDSFPGPVIIVRKGDTAFVNVHNHGNYGVTLHWHGVKQPRNPWSDGPNYITQCKIPPGTNFTYKVIFSDEEGTVWWHAHSDWTQSSVHGAIVILPAEGTTYPFPQPDAEEIIVLASWYTGHVNEMLHEDLSVGSDLPRADAYVINGQPGSFYNCCSAETNYKLIVDYGKTYLLRIINAAVNSELFFAIANHNVTVVGMDGKYLKPLSTSFLAISPGQTMNVLFTADQRLGHYYMAVTQYVTVDIVPANDFLSRLRSLASKEHPVNVPLNITTHMFIETSQKEIACPNASCQSMDGNRISSALNNFTFQNPYMDILLAYYRNISGIYSADFPNKPRVFFNFTGDNLTTANYTTPAIATKVKMLDYNETVEIVFQGTNTLDGSVNHPMHLHGYSFYVIGSGLGNFNNETDPQSYNLVDPPELNTIRVPKRGWVTVRFQASNPGVWLWHCHLTKHLTWGMKTAFIVKGGGTPETSILDPPPYMPRCEKSFVNYIQEFDDHSGENKNKLSGV</sequence>
<dbReference type="GO" id="GO:0048046">
    <property type="term" value="C:apoplast"/>
    <property type="evidence" value="ECO:0007669"/>
    <property type="project" value="UniProtKB-SubCell"/>
</dbReference>
<dbReference type="InterPro" id="IPR008972">
    <property type="entry name" value="Cupredoxin"/>
</dbReference>
<dbReference type="PANTHER" id="PTHR11709">
    <property type="entry name" value="MULTI-COPPER OXIDASE"/>
    <property type="match status" value="1"/>
</dbReference>
<evidence type="ECO:0000256" key="13">
    <source>
        <dbReference type="ARBA" id="ARBA00023185"/>
    </source>
</evidence>
<dbReference type="InterPro" id="IPR054722">
    <property type="entry name" value="PolX-like_BBD"/>
</dbReference>
<feature type="domain" description="Retrovirus-related Pol polyprotein from transposon TNT 1-94-like beta-barrel" evidence="18">
    <location>
        <begin position="332"/>
        <end position="377"/>
    </location>
</feature>
<dbReference type="GO" id="GO:0005507">
    <property type="term" value="F:copper ion binding"/>
    <property type="evidence" value="ECO:0007669"/>
    <property type="project" value="InterPro"/>
</dbReference>
<dbReference type="AlphaFoldDB" id="A0A5J4ZUQ5"/>